<evidence type="ECO:0000256" key="1">
    <source>
        <dbReference type="ARBA" id="ARBA00004651"/>
    </source>
</evidence>
<dbReference type="OrthoDB" id="5137249at2"/>
<keyword evidence="10" id="KW-1185">Reference proteome</keyword>
<sequence length="787" mass="86713">MSALDRKMLRDLRQMPAQVLAIALVIGCGLAVLMMAVGTHRFLKRTRDAYYEQYYFAQVFAGLKRAPRPIGDRLREIPGIAALDLRIVDEAVIDVPGLDEPVVGRLISVPVRGEPPLNRIHIAEGRQIDPLRPGEVLVSEAFATANQLALGSQVKAVINGRMQPLTIVGIALSPEYVFQIRPGTLLPDDKRFGIFWMSELELEAALNMEGAFNSVAISLMHDTPEQNVIDEVDRLLKPYGCTGAYGRDRQVSAKFLSEELKQLRAIAIVAPAIFFGVACFLLNVVLERVITTQREQIASLKAFGYSNRDVGIHYAKFVLVIAALGSFLGALGGEYLDRFMSHAYSQFYHFPVFKFETDWTLMIVGIAATMFTAVLATVRPVYKAVSLPPAEAMRPAPPANFGPTLAERLGLTRFLSTSAQMVLRELERRPIKSFMSTLGIASAVAVLVLGRFGVDGVAYLLNFQFSLAQRYDVQVTFVEPTSPGVQRELELLPGVLAAETFRSVAVRFRSGHRTRLSSITGLGDQRDLFRVINTRERPVHLPPRGLLLGEKLAEILDAKIGETLVVEVLERDDLTLEIPVSGIYNELSGANAYIHRDHLHELLQETNACSGAFLQVDSLQLPTLYKQLKETPRVAGLMVKDSLVESFQKTVAENQLRMQKINMIFACIIAFGVIFNTARISLAERSREFATLRVIGFTRWEVAKVLLGELGILTLLAIPLGYLIGLGFCAALAKAFESEHFRMPLVISLKTLGIAAGITLLAAAASGLSVQRQINQLDMIGALKSKE</sequence>
<dbReference type="GO" id="GO:0044874">
    <property type="term" value="P:lipoprotein localization to outer membrane"/>
    <property type="evidence" value="ECO:0007669"/>
    <property type="project" value="TreeGrafter"/>
</dbReference>
<keyword evidence="3" id="KW-1003">Cell membrane</keyword>
<evidence type="ECO:0000256" key="5">
    <source>
        <dbReference type="ARBA" id="ARBA00022989"/>
    </source>
</evidence>
<feature type="transmembrane region" description="Helical" evidence="7">
    <location>
        <begin position="745"/>
        <end position="768"/>
    </location>
</feature>
<keyword evidence="5 7" id="KW-1133">Transmembrane helix</keyword>
<dbReference type="PROSITE" id="PS51257">
    <property type="entry name" value="PROKAR_LIPOPROTEIN"/>
    <property type="match status" value="1"/>
</dbReference>
<feature type="transmembrane region" description="Helical" evidence="7">
    <location>
        <begin position="438"/>
        <end position="461"/>
    </location>
</feature>
<dbReference type="STRING" id="1576369.SAMN05421753_11754"/>
<evidence type="ECO:0000313" key="9">
    <source>
        <dbReference type="EMBL" id="SFJ25616.1"/>
    </source>
</evidence>
<feature type="transmembrane region" description="Helical" evidence="7">
    <location>
        <begin position="710"/>
        <end position="733"/>
    </location>
</feature>
<dbReference type="GO" id="GO:0098797">
    <property type="term" value="C:plasma membrane protein complex"/>
    <property type="evidence" value="ECO:0007669"/>
    <property type="project" value="TreeGrafter"/>
</dbReference>
<protein>
    <submittedName>
        <fullName evidence="9">Putative ABC transport system permease protein</fullName>
    </submittedName>
</protein>
<evidence type="ECO:0000256" key="2">
    <source>
        <dbReference type="ARBA" id="ARBA00005236"/>
    </source>
</evidence>
<dbReference type="PANTHER" id="PTHR30489:SF0">
    <property type="entry name" value="LIPOPROTEIN-RELEASING SYSTEM TRANSMEMBRANE PROTEIN LOLE"/>
    <property type="match status" value="1"/>
</dbReference>
<organism evidence="9 10">
    <name type="scientific">Planctomicrobium piriforme</name>
    <dbReference type="NCBI Taxonomy" id="1576369"/>
    <lineage>
        <taxon>Bacteria</taxon>
        <taxon>Pseudomonadati</taxon>
        <taxon>Planctomycetota</taxon>
        <taxon>Planctomycetia</taxon>
        <taxon>Planctomycetales</taxon>
        <taxon>Planctomycetaceae</taxon>
        <taxon>Planctomicrobium</taxon>
    </lineage>
</organism>
<comment type="subcellular location">
    <subcellularLocation>
        <location evidence="1">Cell membrane</location>
        <topology evidence="1">Multi-pass membrane protein</topology>
    </subcellularLocation>
</comment>
<evidence type="ECO:0000313" key="10">
    <source>
        <dbReference type="Proteomes" id="UP000199518"/>
    </source>
</evidence>
<feature type="domain" description="ABC3 transporter permease C-terminal" evidence="8">
    <location>
        <begin position="269"/>
        <end position="389"/>
    </location>
</feature>
<reference evidence="10" key="1">
    <citation type="submission" date="2016-10" db="EMBL/GenBank/DDBJ databases">
        <authorList>
            <person name="Varghese N."/>
            <person name="Submissions S."/>
        </authorList>
    </citation>
    <scope>NUCLEOTIDE SEQUENCE [LARGE SCALE GENOMIC DNA]</scope>
    <source>
        <strain evidence="10">DSM 26348</strain>
    </source>
</reference>
<feature type="transmembrane region" description="Helical" evidence="7">
    <location>
        <begin position="265"/>
        <end position="286"/>
    </location>
</feature>
<comment type="similarity">
    <text evidence="2">Belongs to the ABC-4 integral membrane protein family. LolC/E subfamily.</text>
</comment>
<accession>A0A1I3PXF3</accession>
<dbReference type="InterPro" id="IPR051447">
    <property type="entry name" value="Lipoprotein-release_system"/>
</dbReference>
<dbReference type="Pfam" id="PF02687">
    <property type="entry name" value="FtsX"/>
    <property type="match status" value="2"/>
</dbReference>
<keyword evidence="6 7" id="KW-0472">Membrane</keyword>
<dbReference type="InterPro" id="IPR003838">
    <property type="entry name" value="ABC3_permease_C"/>
</dbReference>
<gene>
    <name evidence="9" type="ORF">SAMN05421753_11754</name>
</gene>
<evidence type="ECO:0000256" key="7">
    <source>
        <dbReference type="SAM" id="Phobius"/>
    </source>
</evidence>
<evidence type="ECO:0000259" key="8">
    <source>
        <dbReference type="Pfam" id="PF02687"/>
    </source>
</evidence>
<dbReference type="PANTHER" id="PTHR30489">
    <property type="entry name" value="LIPOPROTEIN-RELEASING SYSTEM TRANSMEMBRANE PROTEIN LOLE"/>
    <property type="match status" value="1"/>
</dbReference>
<name>A0A1I3PXF3_9PLAN</name>
<proteinExistence type="inferred from homology"/>
<feature type="transmembrane region" description="Helical" evidence="7">
    <location>
        <begin position="314"/>
        <end position="336"/>
    </location>
</feature>
<dbReference type="Proteomes" id="UP000199518">
    <property type="component" value="Unassembled WGS sequence"/>
</dbReference>
<dbReference type="AlphaFoldDB" id="A0A1I3PXF3"/>
<evidence type="ECO:0000256" key="6">
    <source>
        <dbReference type="ARBA" id="ARBA00023136"/>
    </source>
</evidence>
<evidence type="ECO:0000256" key="3">
    <source>
        <dbReference type="ARBA" id="ARBA00022475"/>
    </source>
</evidence>
<feature type="transmembrane region" description="Helical" evidence="7">
    <location>
        <begin position="15"/>
        <end position="37"/>
    </location>
</feature>
<evidence type="ECO:0000256" key="4">
    <source>
        <dbReference type="ARBA" id="ARBA00022692"/>
    </source>
</evidence>
<keyword evidence="4 7" id="KW-0812">Transmembrane</keyword>
<feature type="transmembrane region" description="Helical" evidence="7">
    <location>
        <begin position="357"/>
        <end position="378"/>
    </location>
</feature>
<dbReference type="EMBL" id="FOQD01000017">
    <property type="protein sequence ID" value="SFJ25616.1"/>
    <property type="molecule type" value="Genomic_DNA"/>
</dbReference>
<feature type="transmembrane region" description="Helical" evidence="7">
    <location>
        <begin position="663"/>
        <end position="682"/>
    </location>
</feature>
<feature type="domain" description="ABC3 transporter permease C-terminal" evidence="8">
    <location>
        <begin position="663"/>
        <end position="769"/>
    </location>
</feature>